<feature type="transmembrane region" description="Helical" evidence="11">
    <location>
        <begin position="142"/>
        <end position="166"/>
    </location>
</feature>
<dbReference type="FunFam" id="1.20.1070.10:FF:000006">
    <property type="entry name" value="Olfactory receptor"/>
    <property type="match status" value="1"/>
</dbReference>
<sequence length="313" mass="35313">MPSTNDTQFHPPFFLLLGIPGLETVHIWIAFPFCVVYLIALVGNITVLYVIKTEHSLHQPMFYFLAMLSMIDLGLSTSTIPKMLGIFWFNLQGISFGGCRAQMFFIHMFTGMETVLLVAMAYGRFVAICNPLQYSMVLTSKVIAILGIVIIFRTLVFVTPLIFLILRLPFCEVRIIPHTYCEHMGLAKLSCASIRVNVIYGLIAFSVGYIDLSVIGFSYVQILRAVFHLPSWDARLKALSSCGSHVCVMLAFYLPALFSSMTHRFGHNVPHCIHILLANLYVVVPPALNPIIYGVRTKQIRERVLRMLNPKSY</sequence>
<evidence type="ECO:0000313" key="14">
    <source>
        <dbReference type="Proteomes" id="UP000291000"/>
    </source>
</evidence>
<dbReference type="AlphaFoldDB" id="A0A452FG98"/>
<keyword evidence="8" id="KW-0297">G-protein coupled receptor</keyword>
<dbReference type="SUPFAM" id="SSF81321">
    <property type="entry name" value="Family A G protein-coupled receptor-like"/>
    <property type="match status" value="1"/>
</dbReference>
<dbReference type="PANTHER" id="PTHR26450">
    <property type="entry name" value="OLFACTORY RECEPTOR 56B1-RELATED"/>
    <property type="match status" value="1"/>
</dbReference>
<keyword evidence="9 11" id="KW-0472">Membrane</keyword>
<keyword evidence="10" id="KW-0807">Transducer</keyword>
<keyword evidence="14" id="KW-1185">Reference proteome</keyword>
<dbReference type="Ensembl" id="ENSCHIT00000031248.1">
    <property type="protein sequence ID" value="ENSCHIP00000023388.1"/>
    <property type="gene ID" value="ENSCHIG00000020987.1"/>
</dbReference>
<dbReference type="InterPro" id="IPR000276">
    <property type="entry name" value="GPCR_Rhodpsn"/>
</dbReference>
<evidence type="ECO:0000256" key="4">
    <source>
        <dbReference type="ARBA" id="ARBA00022606"/>
    </source>
</evidence>
<feature type="transmembrane region" description="Helical" evidence="11">
    <location>
        <begin position="63"/>
        <end position="89"/>
    </location>
</feature>
<feature type="transmembrane region" description="Helical" evidence="11">
    <location>
        <begin position="101"/>
        <end position="122"/>
    </location>
</feature>
<reference evidence="13" key="2">
    <citation type="submission" date="2025-08" db="UniProtKB">
        <authorList>
            <consortium name="Ensembl"/>
        </authorList>
    </citation>
    <scope>IDENTIFICATION</scope>
</reference>
<feature type="transmembrane region" description="Helical" evidence="11">
    <location>
        <begin position="25"/>
        <end position="51"/>
    </location>
</feature>
<name>A0A452FG98_CAPHI</name>
<dbReference type="InterPro" id="IPR000725">
    <property type="entry name" value="Olfact_rcpt"/>
</dbReference>
<feature type="transmembrane region" description="Helical" evidence="11">
    <location>
        <begin position="241"/>
        <end position="261"/>
    </location>
</feature>
<evidence type="ECO:0000259" key="12">
    <source>
        <dbReference type="PROSITE" id="PS50262"/>
    </source>
</evidence>
<dbReference type="PRINTS" id="PR00237">
    <property type="entry name" value="GPCRRHODOPSN"/>
</dbReference>
<evidence type="ECO:0000313" key="13">
    <source>
        <dbReference type="Ensembl" id="ENSCHIP00000023388.1"/>
    </source>
</evidence>
<protein>
    <submittedName>
        <fullName evidence="13">Olfactory receptor family 52 subfamily E member 5</fullName>
    </submittedName>
</protein>
<dbReference type="Pfam" id="PF13853">
    <property type="entry name" value="7tm_4"/>
    <property type="match status" value="1"/>
</dbReference>
<dbReference type="PRINTS" id="PR00245">
    <property type="entry name" value="OLFACTORYR"/>
</dbReference>
<organism evidence="13 14">
    <name type="scientific">Capra hircus</name>
    <name type="common">Goat</name>
    <dbReference type="NCBI Taxonomy" id="9925"/>
    <lineage>
        <taxon>Eukaryota</taxon>
        <taxon>Metazoa</taxon>
        <taxon>Chordata</taxon>
        <taxon>Craniata</taxon>
        <taxon>Vertebrata</taxon>
        <taxon>Euteleostomi</taxon>
        <taxon>Mammalia</taxon>
        <taxon>Eutheria</taxon>
        <taxon>Laurasiatheria</taxon>
        <taxon>Artiodactyla</taxon>
        <taxon>Ruminantia</taxon>
        <taxon>Pecora</taxon>
        <taxon>Bovidae</taxon>
        <taxon>Caprinae</taxon>
        <taxon>Capra</taxon>
    </lineage>
</organism>
<feature type="transmembrane region" description="Helical" evidence="11">
    <location>
        <begin position="198"/>
        <end position="220"/>
    </location>
</feature>
<reference evidence="13" key="3">
    <citation type="submission" date="2025-09" db="UniProtKB">
        <authorList>
            <consortium name="Ensembl"/>
        </authorList>
    </citation>
    <scope>IDENTIFICATION</scope>
</reference>
<dbReference type="InterPro" id="IPR017452">
    <property type="entry name" value="GPCR_Rhodpsn_7TM"/>
</dbReference>
<keyword evidence="7 11" id="KW-1133">Transmembrane helix</keyword>
<dbReference type="PROSITE" id="PS50262">
    <property type="entry name" value="G_PROTEIN_RECEP_F1_2"/>
    <property type="match status" value="1"/>
</dbReference>
<evidence type="ECO:0000256" key="3">
    <source>
        <dbReference type="ARBA" id="ARBA00004141"/>
    </source>
</evidence>
<evidence type="ECO:0000256" key="5">
    <source>
        <dbReference type="ARBA" id="ARBA00022692"/>
    </source>
</evidence>
<evidence type="ECO:0000256" key="11">
    <source>
        <dbReference type="SAM" id="Phobius"/>
    </source>
</evidence>
<dbReference type="InterPro" id="IPR050402">
    <property type="entry name" value="OR51/52/56-like"/>
</dbReference>
<dbReference type="GO" id="GO:0005886">
    <property type="term" value="C:plasma membrane"/>
    <property type="evidence" value="ECO:0007669"/>
    <property type="project" value="TreeGrafter"/>
</dbReference>
<keyword evidence="6" id="KW-0552">Olfaction</keyword>
<accession>A0A452FG98</accession>
<feature type="domain" description="G-protein coupled receptors family 1 profile" evidence="12">
    <location>
        <begin position="43"/>
        <end position="293"/>
    </location>
</feature>
<evidence type="ECO:0000256" key="10">
    <source>
        <dbReference type="ARBA" id="ARBA00023224"/>
    </source>
</evidence>
<evidence type="ECO:0000256" key="2">
    <source>
        <dbReference type="ARBA" id="ARBA00003929"/>
    </source>
</evidence>
<comment type="function">
    <text evidence="2">Putative odorant or sperm cell receptor.</text>
</comment>
<dbReference type="GO" id="GO:0004984">
    <property type="term" value="F:olfactory receptor activity"/>
    <property type="evidence" value="ECO:0007669"/>
    <property type="project" value="InterPro"/>
</dbReference>
<evidence type="ECO:0000256" key="1">
    <source>
        <dbReference type="ARBA" id="ARBA00002936"/>
    </source>
</evidence>
<evidence type="ECO:0000256" key="8">
    <source>
        <dbReference type="ARBA" id="ARBA00023040"/>
    </source>
</evidence>
<keyword evidence="4" id="KW-0716">Sensory transduction</keyword>
<dbReference type="CDD" id="cd15952">
    <property type="entry name" value="7tmA_OR52E-like"/>
    <property type="match status" value="1"/>
</dbReference>
<dbReference type="EMBL" id="LWLT01000015">
    <property type="status" value="NOT_ANNOTATED_CDS"/>
    <property type="molecule type" value="Genomic_DNA"/>
</dbReference>
<dbReference type="Proteomes" id="UP000291000">
    <property type="component" value="Chromosome 15"/>
</dbReference>
<evidence type="ECO:0000256" key="7">
    <source>
        <dbReference type="ARBA" id="ARBA00022989"/>
    </source>
</evidence>
<dbReference type="Gene3D" id="1.20.1070.10">
    <property type="entry name" value="Rhodopsin 7-helix transmembrane proteins"/>
    <property type="match status" value="1"/>
</dbReference>
<proteinExistence type="predicted"/>
<dbReference type="PANTHER" id="PTHR26450:SF23">
    <property type="entry name" value="OLFACTORY RECEPTOR 52E5"/>
    <property type="match status" value="1"/>
</dbReference>
<keyword evidence="5 11" id="KW-0812">Transmembrane</keyword>
<evidence type="ECO:0000256" key="6">
    <source>
        <dbReference type="ARBA" id="ARBA00022725"/>
    </source>
</evidence>
<feature type="transmembrane region" description="Helical" evidence="11">
    <location>
        <begin position="273"/>
        <end position="295"/>
    </location>
</feature>
<dbReference type="GeneTree" id="ENSGT01150000286912"/>
<reference evidence="13 14" key="1">
    <citation type="submission" date="2016-04" db="EMBL/GenBank/DDBJ databases">
        <title>Polished mammalian reference genomes with single-molecule sequencing and chromosome conformation capture applied to the Capra hircus genome.</title>
        <authorList>
            <person name="Bickhart D.M."/>
            <person name="Koren S."/>
            <person name="Rosen B."/>
            <person name="Hastie A."/>
            <person name="Liachko I."/>
            <person name="Sullivan S.T."/>
            <person name="Burton J."/>
            <person name="Sayre B.L."/>
            <person name="Huson H.J."/>
            <person name="Lee J."/>
            <person name="Lam E."/>
            <person name="Kelley C.M."/>
            <person name="Hutchison J.L."/>
            <person name="Zhou Y."/>
            <person name="Sun J."/>
            <person name="Crisa A."/>
            <person name="Schwartz J.C."/>
            <person name="Hammond J.A."/>
            <person name="Schroeder S.G."/>
            <person name="Liu G.E."/>
            <person name="Dunham M."/>
            <person name="Shendure J."/>
            <person name="Sonstegard T.S."/>
            <person name="Phillippy A.M."/>
            <person name="Van Tassell C.P."/>
            <person name="Smith T.P."/>
        </authorList>
    </citation>
    <scope>NUCLEOTIDE SEQUENCE [LARGE SCALE GENOMIC DNA]</scope>
</reference>
<gene>
    <name evidence="13" type="primary">OR52E5</name>
</gene>
<dbReference type="GO" id="GO:0004930">
    <property type="term" value="F:G protein-coupled receptor activity"/>
    <property type="evidence" value="ECO:0007669"/>
    <property type="project" value="UniProtKB-KW"/>
</dbReference>
<comment type="function">
    <text evidence="1">Odorant receptor.</text>
</comment>
<keyword evidence="8" id="KW-0675">Receptor</keyword>
<evidence type="ECO:0000256" key="9">
    <source>
        <dbReference type="ARBA" id="ARBA00023136"/>
    </source>
</evidence>
<comment type="subcellular location">
    <subcellularLocation>
        <location evidence="3">Membrane</location>
        <topology evidence="3">Multi-pass membrane protein</topology>
    </subcellularLocation>
</comment>